<dbReference type="Proteomes" id="UP000279833">
    <property type="component" value="Unassembled WGS sequence"/>
</dbReference>
<organism evidence="3">
    <name type="scientific">Schistosoma curassoni</name>
    <dbReference type="NCBI Taxonomy" id="6186"/>
    <lineage>
        <taxon>Eukaryota</taxon>
        <taxon>Metazoa</taxon>
        <taxon>Spiralia</taxon>
        <taxon>Lophotrochozoa</taxon>
        <taxon>Platyhelminthes</taxon>
        <taxon>Trematoda</taxon>
        <taxon>Digenea</taxon>
        <taxon>Strigeidida</taxon>
        <taxon>Schistosomatoidea</taxon>
        <taxon>Schistosomatidae</taxon>
        <taxon>Schistosoma</taxon>
    </lineage>
</organism>
<keyword evidence="2" id="KW-1185">Reference proteome</keyword>
<accession>A0A183JGT6</accession>
<name>A0A183JGT6_9TREM</name>
<gene>
    <name evidence="1" type="ORF">SCUD_LOCUS1909</name>
</gene>
<sequence>MTQVVRYANSIRCKNITNAIVSNNSSKNNNNNNNNTWTNRSTRLTWPLKKSFISGAFEVAATVVEKGGVTTSIGTEGNDVEDGVLPLIKGERETIISPLKSLDSNNLVLVGLSRGSWSPCTPLVWNQGSPNALGGFFISTNAMREPDIRLSPQFIEQHTRRKKAVTPNDCSSDEAEDDFYGKLSNVERRAKHFDAEIITSDFITHVGKLNQTEKYLDRSHGDAAQ</sequence>
<dbReference type="WBParaSite" id="SCUD_0000190801-mRNA-1">
    <property type="protein sequence ID" value="SCUD_0000190801-mRNA-1"/>
    <property type="gene ID" value="SCUD_0000190801"/>
</dbReference>
<dbReference type="EMBL" id="UZAK01001681">
    <property type="protein sequence ID" value="VDO70861.1"/>
    <property type="molecule type" value="Genomic_DNA"/>
</dbReference>
<evidence type="ECO:0000313" key="1">
    <source>
        <dbReference type="EMBL" id="VDO70861.1"/>
    </source>
</evidence>
<reference evidence="3" key="1">
    <citation type="submission" date="2016-06" db="UniProtKB">
        <authorList>
            <consortium name="WormBaseParasite"/>
        </authorList>
    </citation>
    <scope>IDENTIFICATION</scope>
</reference>
<reference evidence="1 2" key="2">
    <citation type="submission" date="2018-11" db="EMBL/GenBank/DDBJ databases">
        <authorList>
            <consortium name="Pathogen Informatics"/>
        </authorList>
    </citation>
    <scope>NUCLEOTIDE SEQUENCE [LARGE SCALE GENOMIC DNA]</scope>
    <source>
        <strain evidence="1">Dakar</strain>
        <strain evidence="2">Dakar, Senegal</strain>
    </source>
</reference>
<dbReference type="AlphaFoldDB" id="A0A183JGT6"/>
<protein>
    <submittedName>
        <fullName evidence="3">Peptidase_S9 domain-containing protein</fullName>
    </submittedName>
</protein>
<evidence type="ECO:0000313" key="3">
    <source>
        <dbReference type="WBParaSite" id="SCUD_0000190801-mRNA-1"/>
    </source>
</evidence>
<proteinExistence type="predicted"/>
<evidence type="ECO:0000313" key="2">
    <source>
        <dbReference type="Proteomes" id="UP000279833"/>
    </source>
</evidence>